<accession>A0A0C3QB66</accession>
<name>A0A0C3QB66_9AGAM</name>
<dbReference type="HOGENOM" id="CLU_799719_0_0_1"/>
<dbReference type="OrthoDB" id="10572973at2759"/>
<sequence length="347" mass="38210">MPLNFKLFTIPSSTPHSLFMTSHTAQEDITQTYGFHSIHTLGHKTTQSLTGSPRAVGKLRWWTLDLTPKADVNIEEALGSVTAATVKAVFAPRLVGSRAKNALGFSILRDNDTDLPLVIFHSQNRYEIVARHIEKNGTSFHSFDAVRLGDVQPDTMRDSIDDRLAKYLRMVAARVLPPPSEPIDAAAPSSAENPEVSHTTPNGDYALSSTQHTNSTSVLDDRDQGKSLQGERPRNESNAAAVPETPWCCATRRFRDIINSIALLHQHLQDLPTIATFLDEGWVPFPSNIHPSLVDAIASLVTALEENLAEDLSDHATQLRTSMAQAARMCGVELHLPRLENDEDREG</sequence>
<reference evidence="3" key="2">
    <citation type="submission" date="2015-01" db="EMBL/GenBank/DDBJ databases">
        <title>Evolutionary Origins and Diversification of the Mycorrhizal Mutualists.</title>
        <authorList>
            <consortium name="DOE Joint Genome Institute"/>
            <consortium name="Mycorrhizal Genomics Consortium"/>
            <person name="Kohler A."/>
            <person name="Kuo A."/>
            <person name="Nagy L.G."/>
            <person name="Floudas D."/>
            <person name="Copeland A."/>
            <person name="Barry K.W."/>
            <person name="Cichocki N."/>
            <person name="Veneault-Fourrey C."/>
            <person name="LaButti K."/>
            <person name="Lindquist E.A."/>
            <person name="Lipzen A."/>
            <person name="Lundell T."/>
            <person name="Morin E."/>
            <person name="Murat C."/>
            <person name="Riley R."/>
            <person name="Ohm R."/>
            <person name="Sun H."/>
            <person name="Tunlid A."/>
            <person name="Henrissat B."/>
            <person name="Grigoriev I.V."/>
            <person name="Hibbett D.S."/>
            <person name="Martin F."/>
        </authorList>
    </citation>
    <scope>NUCLEOTIDE SEQUENCE [LARGE SCALE GENOMIC DNA]</scope>
    <source>
        <strain evidence="3">MUT 4182</strain>
    </source>
</reference>
<evidence type="ECO:0000313" key="2">
    <source>
        <dbReference type="EMBL" id="KIO22281.1"/>
    </source>
</evidence>
<evidence type="ECO:0000313" key="3">
    <source>
        <dbReference type="Proteomes" id="UP000054248"/>
    </source>
</evidence>
<protein>
    <submittedName>
        <fullName evidence="2">Uncharacterized protein</fullName>
    </submittedName>
</protein>
<dbReference type="AlphaFoldDB" id="A0A0C3QB66"/>
<feature type="compositionally biased region" description="Polar residues" evidence="1">
    <location>
        <begin position="190"/>
        <end position="218"/>
    </location>
</feature>
<dbReference type="Proteomes" id="UP000054248">
    <property type="component" value="Unassembled WGS sequence"/>
</dbReference>
<reference evidence="2 3" key="1">
    <citation type="submission" date="2014-04" db="EMBL/GenBank/DDBJ databases">
        <authorList>
            <consortium name="DOE Joint Genome Institute"/>
            <person name="Kuo A."/>
            <person name="Girlanda M."/>
            <person name="Perotto S."/>
            <person name="Kohler A."/>
            <person name="Nagy L.G."/>
            <person name="Floudas D."/>
            <person name="Copeland A."/>
            <person name="Barry K.W."/>
            <person name="Cichocki N."/>
            <person name="Veneault-Fourrey C."/>
            <person name="LaButti K."/>
            <person name="Lindquist E.A."/>
            <person name="Lipzen A."/>
            <person name="Lundell T."/>
            <person name="Morin E."/>
            <person name="Murat C."/>
            <person name="Sun H."/>
            <person name="Tunlid A."/>
            <person name="Henrissat B."/>
            <person name="Grigoriev I.V."/>
            <person name="Hibbett D.S."/>
            <person name="Martin F."/>
            <person name="Nordberg H.P."/>
            <person name="Cantor M.N."/>
            <person name="Hua S.X."/>
        </authorList>
    </citation>
    <scope>NUCLEOTIDE SEQUENCE [LARGE SCALE GENOMIC DNA]</scope>
    <source>
        <strain evidence="2 3">MUT 4182</strain>
    </source>
</reference>
<gene>
    <name evidence="2" type="ORF">M407DRAFT_28155</name>
</gene>
<evidence type="ECO:0000256" key="1">
    <source>
        <dbReference type="SAM" id="MobiDB-lite"/>
    </source>
</evidence>
<proteinExistence type="predicted"/>
<keyword evidence="3" id="KW-1185">Reference proteome</keyword>
<feature type="compositionally biased region" description="Basic and acidic residues" evidence="1">
    <location>
        <begin position="219"/>
        <end position="235"/>
    </location>
</feature>
<organism evidence="2 3">
    <name type="scientific">Tulasnella calospora MUT 4182</name>
    <dbReference type="NCBI Taxonomy" id="1051891"/>
    <lineage>
        <taxon>Eukaryota</taxon>
        <taxon>Fungi</taxon>
        <taxon>Dikarya</taxon>
        <taxon>Basidiomycota</taxon>
        <taxon>Agaricomycotina</taxon>
        <taxon>Agaricomycetes</taxon>
        <taxon>Cantharellales</taxon>
        <taxon>Tulasnellaceae</taxon>
        <taxon>Tulasnella</taxon>
    </lineage>
</organism>
<feature type="region of interest" description="Disordered" evidence="1">
    <location>
        <begin position="178"/>
        <end position="241"/>
    </location>
</feature>
<dbReference type="EMBL" id="KN823113">
    <property type="protein sequence ID" value="KIO22281.1"/>
    <property type="molecule type" value="Genomic_DNA"/>
</dbReference>